<proteinExistence type="predicted"/>
<accession>A0A4D6LDJ7</accession>
<evidence type="ECO:0000313" key="2">
    <source>
        <dbReference type="EMBL" id="QCD86570.1"/>
    </source>
</evidence>
<organism evidence="2 3">
    <name type="scientific">Vigna unguiculata</name>
    <name type="common">Cowpea</name>
    <dbReference type="NCBI Taxonomy" id="3917"/>
    <lineage>
        <taxon>Eukaryota</taxon>
        <taxon>Viridiplantae</taxon>
        <taxon>Streptophyta</taxon>
        <taxon>Embryophyta</taxon>
        <taxon>Tracheophyta</taxon>
        <taxon>Spermatophyta</taxon>
        <taxon>Magnoliopsida</taxon>
        <taxon>eudicotyledons</taxon>
        <taxon>Gunneridae</taxon>
        <taxon>Pentapetalae</taxon>
        <taxon>rosids</taxon>
        <taxon>fabids</taxon>
        <taxon>Fabales</taxon>
        <taxon>Fabaceae</taxon>
        <taxon>Papilionoideae</taxon>
        <taxon>50 kb inversion clade</taxon>
        <taxon>NPAAA clade</taxon>
        <taxon>indigoferoid/millettioid clade</taxon>
        <taxon>Phaseoleae</taxon>
        <taxon>Vigna</taxon>
    </lineage>
</organism>
<evidence type="ECO:0000256" key="1">
    <source>
        <dbReference type="SAM" id="MobiDB-lite"/>
    </source>
</evidence>
<dbReference type="EMBL" id="CP039347">
    <property type="protein sequence ID" value="QCD86570.1"/>
    <property type="molecule type" value="Genomic_DNA"/>
</dbReference>
<sequence>MEVTTEIREDPSEEIAESSLSARAGYGWVAEDVRTQHSLFIWSQLLKSWLNCIPVLERSVWRDIVALERVNAIDCVCHGHEGASEEFFYMYMCDFSQLYVRLPFNDFTMGVLRLLNVAPTQLHPNSWAYLQDFRVVVKEPRRSYFYNTDGSTKFPFNWTDNPWHYKDMKGEKFSLADREVVETLMDHMAQLGKKNLNLFQTLRKEKAAKAKSAENTKVPNLQDPLVEVHVHGGTKRKVDMPTKQGGGKDVKR</sequence>
<dbReference type="AlphaFoldDB" id="A0A4D6LDJ7"/>
<feature type="region of interest" description="Disordered" evidence="1">
    <location>
        <begin position="233"/>
        <end position="252"/>
    </location>
</feature>
<keyword evidence="3" id="KW-1185">Reference proteome</keyword>
<reference evidence="2 3" key="1">
    <citation type="submission" date="2019-04" db="EMBL/GenBank/DDBJ databases">
        <title>An improved genome assembly and genetic linkage map for asparagus bean, Vigna unguiculata ssp. sesquipedialis.</title>
        <authorList>
            <person name="Xia Q."/>
            <person name="Zhang R."/>
            <person name="Dong Y."/>
        </authorList>
    </citation>
    <scope>NUCLEOTIDE SEQUENCE [LARGE SCALE GENOMIC DNA]</scope>
    <source>
        <tissue evidence="2">Leaf</tissue>
    </source>
</reference>
<protein>
    <recommendedName>
        <fullName evidence="4">Transposase</fullName>
    </recommendedName>
</protein>
<name>A0A4D6LDJ7_VIGUN</name>
<dbReference type="Proteomes" id="UP000501690">
    <property type="component" value="Linkage Group LG3"/>
</dbReference>
<gene>
    <name evidence="2" type="ORF">DEO72_LG3g1094</name>
</gene>
<evidence type="ECO:0008006" key="4">
    <source>
        <dbReference type="Google" id="ProtNLM"/>
    </source>
</evidence>
<evidence type="ECO:0000313" key="3">
    <source>
        <dbReference type="Proteomes" id="UP000501690"/>
    </source>
</evidence>